<dbReference type="Gene3D" id="2.180.10.10">
    <property type="entry name" value="RHS repeat-associated core"/>
    <property type="match status" value="1"/>
</dbReference>
<dbReference type="EMBL" id="CAHJWF010000306">
    <property type="protein sequence ID" value="CAB5505788.1"/>
    <property type="molecule type" value="Genomic_DNA"/>
</dbReference>
<dbReference type="InterPro" id="IPR050708">
    <property type="entry name" value="T6SS_VgrG/RHS"/>
</dbReference>
<dbReference type="RefSeq" id="WP_237731670.1">
    <property type="nucleotide sequence ID" value="NZ_CAHJWF010000306.1"/>
</dbReference>
<evidence type="ECO:0000313" key="1">
    <source>
        <dbReference type="EMBL" id="CAB5505788.1"/>
    </source>
</evidence>
<proteinExistence type="predicted"/>
<protein>
    <submittedName>
        <fullName evidence="1">Toxin subunit</fullName>
    </submittedName>
</protein>
<dbReference type="InterPro" id="IPR022385">
    <property type="entry name" value="Rhs_assc_core"/>
</dbReference>
<organism evidence="1 2">
    <name type="scientific">Bathymodiolus thermophilus thioautotrophic gill symbiont</name>
    <dbReference type="NCBI Taxonomy" id="2360"/>
    <lineage>
        <taxon>Bacteria</taxon>
        <taxon>Pseudomonadati</taxon>
        <taxon>Pseudomonadota</taxon>
        <taxon>Gammaproteobacteria</taxon>
        <taxon>sulfur-oxidizing symbionts</taxon>
    </lineage>
</organism>
<accession>A0ABN7GBL4</accession>
<evidence type="ECO:0000313" key="2">
    <source>
        <dbReference type="Proteomes" id="UP000626656"/>
    </source>
</evidence>
<name>A0ABN7GBL4_9GAMM</name>
<dbReference type="PANTHER" id="PTHR32305:SF15">
    <property type="entry name" value="PROTEIN RHSA-RELATED"/>
    <property type="match status" value="1"/>
</dbReference>
<dbReference type="NCBIfam" id="TIGR03696">
    <property type="entry name" value="Rhs_assc_core"/>
    <property type="match status" value="1"/>
</dbReference>
<dbReference type="PANTHER" id="PTHR32305">
    <property type="match status" value="1"/>
</dbReference>
<sequence length="522" mass="58705">MSLLEPYHQTYTYDTGNNLTHLSHQASSSTWQQTLAIHPNSNRGTETQQPTSNFDANGNLLVLDNIGTLNWHYNNTLNQLTKYDKSSTTEHHVYDYQGNRVRTVIESDHQTQSQRDYLPSLDISTNEAKQQSSTLHIGAHILSESSKDNTQNPSQTHYQLTSHLQSNTLELDDKAQILSYEHYYPYGGTALIAGKDKTEAQQKRYRYTGKERDDSSGLSYYGARYLAPWLTRWISPDTAGAVDGLNLYVYVGNNPLKYRDPTGHFPLISWGGFVSDINAYKANQSALDIWVGEAHDTPQGKYLVINLAAEIEFQNFILENTGASANERPEGTSDGVLARYTEEAIQDLYPQSTPEKTQALTNATVDVQMLATILNADYIGRYQWRDKREYERMRREGSFKGSSLILVGAAHTLTNVRWSKDQNPKAFPAFKYMGENPSIAITPKSVIDKHGSFFDTRRTSVTPDFGVWVEDPKEGTFLVYGSESIMREIFGNVVEEVPTKLVDLSAPEAAHPTPPKQCCVIS</sequence>
<gene>
    <name evidence="1" type="ORF">AZO1586I_1511</name>
</gene>
<reference evidence="1 2" key="1">
    <citation type="submission" date="2020-05" db="EMBL/GenBank/DDBJ databases">
        <authorList>
            <person name="Petersen J."/>
            <person name="Sayavedra L."/>
        </authorList>
    </citation>
    <scope>NUCLEOTIDE SEQUENCE [LARGE SCALE GENOMIC DNA]</scope>
    <source>
        <strain evidence="1">B azoricus SOX ET2 1586I</strain>
    </source>
</reference>
<dbReference type="Proteomes" id="UP000626656">
    <property type="component" value="Unassembled WGS sequence"/>
</dbReference>
<keyword evidence="2" id="KW-1185">Reference proteome</keyword>
<comment type="caution">
    <text evidence="1">The sequence shown here is derived from an EMBL/GenBank/DDBJ whole genome shotgun (WGS) entry which is preliminary data.</text>
</comment>